<dbReference type="Gene3D" id="3.30.230.10">
    <property type="match status" value="1"/>
</dbReference>
<dbReference type="GO" id="GO:0006012">
    <property type="term" value="P:galactose metabolic process"/>
    <property type="evidence" value="ECO:0007669"/>
    <property type="project" value="UniProtKB-KW"/>
</dbReference>
<dbReference type="GO" id="GO:0005829">
    <property type="term" value="C:cytosol"/>
    <property type="evidence" value="ECO:0007669"/>
    <property type="project" value="TreeGrafter"/>
</dbReference>
<sequence length="609" mass="65978">FFSQGSPNEGQLRGSSLRQHTRTTSSAAKLREHPQKHQSSIAGLLRRIVKPPASSDRLVQHRLFGSKDTQSAFDLERNTRSPAMAGPVPTASALADIYTDDALPIQTKRWSSLLSQFESEYGHPASVVARSPGRVNIIGEHIDYSLYSVLPMAITADAILAFSITDTPADSETFTLRVANAQSDKYPSRTFEVPIGADVPIDSKVHEWSNYFKSGLSGALELLRRKHGKDFRPKGMKILMDGNVPVGGGLSSSAAFVSASALAVMLANGEKTVDKTELTELAIVSERAVGVNSGGMDQSASVFSQRGSALFVSFSPSLTARPVFFPTTNPELSFLIAQSFVTSNKQVTGPIHYNLRVVECSMAGAFLNAALNPAGTKLPTDASPLGISLHGFHEAYFANNKLPHAEGASAEEAAEAQLRVLIDVTKKALTSTEGYTREEIAKVLGVSVPELEQIFMSKLSVRADRFKLRQRALHVFEEALRVLQFMKVLEQEAPKDTSDTTAYNKRLGDLLNATQDSCRDLYECSAPEIDELCRIARENGSYGSRLTGAGWGGCTVHMVPADKVAAVKEAWEREYYSKRELTEEQKEGAVVVSRPGSGSAAYLLKSGGL</sequence>
<evidence type="ECO:0000256" key="3">
    <source>
        <dbReference type="ARBA" id="ARBA00012315"/>
    </source>
</evidence>
<feature type="region of interest" description="Disordered" evidence="16">
    <location>
        <begin position="1"/>
        <end position="42"/>
    </location>
</feature>
<accession>A0AAI9YNR7</accession>
<feature type="domain" description="GHMP kinase C-terminal" evidence="18">
    <location>
        <begin position="505"/>
        <end position="576"/>
    </location>
</feature>
<evidence type="ECO:0000313" key="20">
    <source>
        <dbReference type="EMBL" id="KAK1517722.1"/>
    </source>
</evidence>
<evidence type="ECO:0000256" key="6">
    <source>
        <dbReference type="ARBA" id="ARBA00022741"/>
    </source>
</evidence>
<evidence type="ECO:0000256" key="13">
    <source>
        <dbReference type="ARBA" id="ARBA00023277"/>
    </source>
</evidence>
<dbReference type="GO" id="GO:0004335">
    <property type="term" value="F:galactokinase activity"/>
    <property type="evidence" value="ECO:0007669"/>
    <property type="project" value="UniProtKB-EC"/>
</dbReference>
<dbReference type="PANTHER" id="PTHR10457">
    <property type="entry name" value="MEVALONATE KINASE/GALACTOKINASE"/>
    <property type="match status" value="1"/>
</dbReference>
<dbReference type="SUPFAM" id="SSF54211">
    <property type="entry name" value="Ribosomal protein S5 domain 2-like"/>
    <property type="match status" value="1"/>
</dbReference>
<keyword evidence="7" id="KW-0418">Kinase</keyword>
<dbReference type="Gene3D" id="1.20.1440.340">
    <property type="match status" value="1"/>
</dbReference>
<dbReference type="InterPro" id="IPR019539">
    <property type="entry name" value="GalKase_N"/>
</dbReference>
<feature type="domain" description="Galactokinase N-terminal" evidence="19">
    <location>
        <begin position="116"/>
        <end position="163"/>
    </location>
</feature>
<evidence type="ECO:0000256" key="10">
    <source>
        <dbReference type="ARBA" id="ARBA00023144"/>
    </source>
</evidence>
<dbReference type="PROSITE" id="PS00106">
    <property type="entry name" value="GALACTOKINASE"/>
    <property type="match status" value="1"/>
</dbReference>
<keyword evidence="12" id="KW-0443">Lipid metabolism</keyword>
<dbReference type="InterPro" id="IPR000705">
    <property type="entry name" value="Galactokinase"/>
</dbReference>
<dbReference type="Pfam" id="PF00288">
    <property type="entry name" value="GHMP_kinases_N"/>
    <property type="match status" value="1"/>
</dbReference>
<evidence type="ECO:0000313" key="21">
    <source>
        <dbReference type="Proteomes" id="UP001240678"/>
    </source>
</evidence>
<evidence type="ECO:0000256" key="1">
    <source>
        <dbReference type="ARBA" id="ARBA00004947"/>
    </source>
</evidence>
<reference evidence="20 21" key="1">
    <citation type="submission" date="2016-10" db="EMBL/GenBank/DDBJ databases">
        <title>The genome sequence of Colletotrichum fioriniae PJ7.</title>
        <authorList>
            <person name="Baroncelli R."/>
        </authorList>
    </citation>
    <scope>NUCLEOTIDE SEQUENCE [LARGE SCALE GENOMIC DNA]</scope>
    <source>
        <strain evidence="20 21">IMI 309622</strain>
    </source>
</reference>
<feature type="non-terminal residue" evidence="20">
    <location>
        <position position="1"/>
    </location>
</feature>
<evidence type="ECO:0000256" key="5">
    <source>
        <dbReference type="ARBA" id="ARBA00022679"/>
    </source>
</evidence>
<dbReference type="InterPro" id="IPR020568">
    <property type="entry name" value="Ribosomal_Su5_D2-typ_SF"/>
</dbReference>
<evidence type="ECO:0000256" key="12">
    <source>
        <dbReference type="ARBA" id="ARBA00023221"/>
    </source>
</evidence>
<proteinExistence type="inferred from homology"/>
<organism evidence="20 21">
    <name type="scientific">Colletotrichum costaricense</name>
    <dbReference type="NCBI Taxonomy" id="1209916"/>
    <lineage>
        <taxon>Eukaryota</taxon>
        <taxon>Fungi</taxon>
        <taxon>Dikarya</taxon>
        <taxon>Ascomycota</taxon>
        <taxon>Pezizomycotina</taxon>
        <taxon>Sordariomycetes</taxon>
        <taxon>Hypocreomycetidae</taxon>
        <taxon>Glomerellales</taxon>
        <taxon>Glomerellaceae</taxon>
        <taxon>Colletotrichum</taxon>
        <taxon>Colletotrichum acutatum species complex</taxon>
    </lineage>
</organism>
<dbReference type="NCBIfam" id="TIGR00131">
    <property type="entry name" value="gal_kin"/>
    <property type="match status" value="1"/>
</dbReference>
<dbReference type="SUPFAM" id="SSF55060">
    <property type="entry name" value="GHMP Kinase, C-terminal domain"/>
    <property type="match status" value="1"/>
</dbReference>
<feature type="domain" description="GHMP kinase N-terminal" evidence="17">
    <location>
        <begin position="218"/>
        <end position="304"/>
    </location>
</feature>
<name>A0AAI9YNR7_9PEZI</name>
<comment type="similarity">
    <text evidence="2">Belongs to the GHMP kinase family. GalK subfamily.</text>
</comment>
<evidence type="ECO:0000256" key="9">
    <source>
        <dbReference type="ARBA" id="ARBA00023011"/>
    </source>
</evidence>
<keyword evidence="11" id="KW-1207">Sterol metabolism</keyword>
<dbReference type="InterPro" id="IPR006204">
    <property type="entry name" value="GHMP_kinase_N_dom"/>
</dbReference>
<keyword evidence="10" id="KW-0299">Galactose metabolism</keyword>
<feature type="compositionally biased region" description="Polar residues" evidence="16">
    <location>
        <begin position="1"/>
        <end position="27"/>
    </location>
</feature>
<dbReference type="GO" id="GO:0000411">
    <property type="term" value="P:positive regulation of transcription by galactose"/>
    <property type="evidence" value="ECO:0007669"/>
    <property type="project" value="UniProtKB-ARBA"/>
</dbReference>
<dbReference type="EC" id="2.7.1.6" evidence="3"/>
<evidence type="ECO:0000256" key="15">
    <source>
        <dbReference type="ARBA" id="ARBA00049538"/>
    </source>
</evidence>
<evidence type="ECO:0000256" key="2">
    <source>
        <dbReference type="ARBA" id="ARBA00006566"/>
    </source>
</evidence>
<comment type="catalytic activity">
    <reaction evidence="15">
        <text>alpha-D-galactose + ATP = alpha-D-galactose 1-phosphate + ADP + H(+)</text>
        <dbReference type="Rhea" id="RHEA:13553"/>
        <dbReference type="ChEBI" id="CHEBI:15378"/>
        <dbReference type="ChEBI" id="CHEBI:28061"/>
        <dbReference type="ChEBI" id="CHEBI:30616"/>
        <dbReference type="ChEBI" id="CHEBI:58336"/>
        <dbReference type="ChEBI" id="CHEBI:456216"/>
        <dbReference type="EC" id="2.7.1.6"/>
    </reaction>
    <physiologicalReaction direction="left-to-right" evidence="15">
        <dbReference type="Rhea" id="RHEA:13554"/>
    </physiologicalReaction>
</comment>
<dbReference type="InterPro" id="IPR006203">
    <property type="entry name" value="GHMP_knse_ATP-bd_CS"/>
</dbReference>
<dbReference type="GO" id="GO:0016126">
    <property type="term" value="P:sterol biosynthetic process"/>
    <property type="evidence" value="ECO:0007669"/>
    <property type="project" value="UniProtKB-KW"/>
</dbReference>
<evidence type="ECO:0000256" key="4">
    <source>
        <dbReference type="ARBA" id="ARBA00019487"/>
    </source>
</evidence>
<keyword evidence="5" id="KW-0808">Transferase</keyword>
<evidence type="ECO:0000259" key="18">
    <source>
        <dbReference type="Pfam" id="PF08544"/>
    </source>
</evidence>
<evidence type="ECO:0000259" key="17">
    <source>
        <dbReference type="Pfam" id="PF00288"/>
    </source>
</evidence>
<keyword evidence="21" id="KW-1185">Reference proteome</keyword>
<dbReference type="FunFam" id="3.30.230.10:FF:000056">
    <property type="entry name" value="GAL1p Galactokinase"/>
    <property type="match status" value="1"/>
</dbReference>
<dbReference type="PRINTS" id="PR00959">
    <property type="entry name" value="MEVGALKINASE"/>
</dbReference>
<keyword evidence="9" id="KW-0756">Sterol biosynthesis</keyword>
<evidence type="ECO:0000256" key="11">
    <source>
        <dbReference type="ARBA" id="ARBA00023166"/>
    </source>
</evidence>
<keyword evidence="9" id="KW-0444">Lipid biosynthesis</keyword>
<keyword evidence="12" id="KW-0753">Steroid metabolism</keyword>
<dbReference type="InterPro" id="IPR014721">
    <property type="entry name" value="Ribsml_uS5_D2-typ_fold_subgr"/>
</dbReference>
<evidence type="ECO:0000259" key="19">
    <source>
        <dbReference type="Pfam" id="PF10509"/>
    </source>
</evidence>
<dbReference type="PRINTS" id="PR00473">
    <property type="entry name" value="GALCTOKINASE"/>
</dbReference>
<dbReference type="Pfam" id="PF10509">
    <property type="entry name" value="GalKase_gal_bdg"/>
    <property type="match status" value="1"/>
</dbReference>
<dbReference type="Gene3D" id="3.30.70.3170">
    <property type="match status" value="1"/>
</dbReference>
<dbReference type="InterPro" id="IPR036554">
    <property type="entry name" value="GHMP_kinase_C_sf"/>
</dbReference>
<dbReference type="AlphaFoldDB" id="A0AAI9YNR7"/>
<dbReference type="Proteomes" id="UP001240678">
    <property type="component" value="Unassembled WGS sequence"/>
</dbReference>
<keyword evidence="8" id="KW-0067">ATP-binding</keyword>
<keyword evidence="9" id="KW-0752">Steroid biosynthesis</keyword>
<dbReference type="EMBL" id="MOOE01000014">
    <property type="protein sequence ID" value="KAK1517722.1"/>
    <property type="molecule type" value="Genomic_DNA"/>
</dbReference>
<gene>
    <name evidence="20" type="ORF">CCOS01_11979</name>
</gene>
<dbReference type="PANTHER" id="PTHR10457:SF7">
    <property type="entry name" value="GALACTOKINASE-RELATED"/>
    <property type="match status" value="1"/>
</dbReference>
<comment type="caution">
    <text evidence="20">The sequence shown here is derived from an EMBL/GenBank/DDBJ whole genome shotgun (WGS) entry which is preliminary data.</text>
</comment>
<dbReference type="FunFam" id="1.20.1440.340:FF:000003">
    <property type="entry name" value="GAL1p Galactokinase"/>
    <property type="match status" value="1"/>
</dbReference>
<dbReference type="GeneID" id="85343676"/>
<comment type="pathway">
    <text evidence="1">Carbohydrate metabolism; galactose metabolism.</text>
</comment>
<evidence type="ECO:0000256" key="14">
    <source>
        <dbReference type="ARBA" id="ARBA00029590"/>
    </source>
</evidence>
<evidence type="ECO:0000256" key="7">
    <source>
        <dbReference type="ARBA" id="ARBA00022777"/>
    </source>
</evidence>
<evidence type="ECO:0000256" key="16">
    <source>
        <dbReference type="SAM" id="MobiDB-lite"/>
    </source>
</evidence>
<dbReference type="InterPro" id="IPR019741">
    <property type="entry name" value="Galactokinase_CS"/>
</dbReference>
<dbReference type="Pfam" id="PF08544">
    <property type="entry name" value="GHMP_kinases_C"/>
    <property type="match status" value="1"/>
</dbReference>
<dbReference type="RefSeq" id="XP_060309072.1">
    <property type="nucleotide sequence ID" value="XM_060460129.1"/>
</dbReference>
<dbReference type="InterPro" id="IPR013750">
    <property type="entry name" value="GHMP_kinase_C_dom"/>
</dbReference>
<evidence type="ECO:0000256" key="8">
    <source>
        <dbReference type="ARBA" id="ARBA00022840"/>
    </source>
</evidence>
<protein>
    <recommendedName>
        <fullName evidence="4">Galactokinase</fullName>
        <ecNumber evidence="3">2.7.1.6</ecNumber>
    </recommendedName>
    <alternativeName>
        <fullName evidence="14">Galactose kinase</fullName>
    </alternativeName>
</protein>
<keyword evidence="13" id="KW-0119">Carbohydrate metabolism</keyword>
<dbReference type="GO" id="GO:0005524">
    <property type="term" value="F:ATP binding"/>
    <property type="evidence" value="ECO:0007669"/>
    <property type="project" value="UniProtKB-KW"/>
</dbReference>
<dbReference type="PROSITE" id="PS00627">
    <property type="entry name" value="GHMP_KINASES_ATP"/>
    <property type="match status" value="1"/>
</dbReference>
<keyword evidence="6" id="KW-0547">Nucleotide-binding</keyword>